<feature type="transmembrane region" description="Helical" evidence="7">
    <location>
        <begin position="271"/>
        <end position="293"/>
    </location>
</feature>
<dbReference type="InterPro" id="IPR050482">
    <property type="entry name" value="Sensor_HK_TwoCompSys"/>
</dbReference>
<dbReference type="PANTHER" id="PTHR24421:SF60">
    <property type="entry name" value="SENSOR HISTIDINE KINASE COMP"/>
    <property type="match status" value="1"/>
</dbReference>
<keyword evidence="6" id="KW-0175">Coiled coil</keyword>
<evidence type="ECO:0000256" key="5">
    <source>
        <dbReference type="ARBA" id="ARBA00023012"/>
    </source>
</evidence>
<gene>
    <name evidence="9" type="ORF">GLW00_15445</name>
</gene>
<keyword evidence="3" id="KW-0418">Kinase</keyword>
<evidence type="ECO:0000256" key="3">
    <source>
        <dbReference type="ARBA" id="ARBA00022777"/>
    </source>
</evidence>
<dbReference type="PROSITE" id="PS50109">
    <property type="entry name" value="HIS_KIN"/>
    <property type="match status" value="1"/>
</dbReference>
<dbReference type="GO" id="GO:0016301">
    <property type="term" value="F:kinase activity"/>
    <property type="evidence" value="ECO:0007669"/>
    <property type="project" value="UniProtKB-KW"/>
</dbReference>
<feature type="transmembrane region" description="Helical" evidence="7">
    <location>
        <begin position="147"/>
        <end position="164"/>
    </location>
</feature>
<proteinExistence type="predicted"/>
<keyword evidence="7" id="KW-0812">Transmembrane</keyword>
<protein>
    <recommendedName>
        <fullName evidence="8">Histidine kinase domain-containing protein</fullName>
    </recommendedName>
</protein>
<dbReference type="InterPro" id="IPR005467">
    <property type="entry name" value="His_kinase_dom"/>
</dbReference>
<sequence>MLNFKWSQWLVLSFFVLSACYMIVLSITQPYLGIDVKERQGEWVVTSVHTGSWGDRHSVPLGGEINSINNAPPEEHRSVSMFNELEGAYSFSIQHNGQETAYTDIENSSPIHWLLYIVLPVLFFLVILGISYLVHKRVPKRYSAEQLILFFLAIATGYLSNSGAVRDNLYGLFLNTGLFLFAPVILIHFLYNYFQELNIYWFSKKIVYLLYITVGAVSLLEGYFLITESYPAVFEPIPGFLLLVLYIVSFYIVYRGLFIHKGAAVGPIFKYMAVGMTIAFFPYIFLYLIPALAFGVKVISLEVGAMFLIALPITFMYLVTRERLIDIDFVMTRVRYYMILSVIPSLALMFTIGWLVEEDLFAVSYIQMFLLFQSSLVIFLSVKEVLDFKLQRYLFSARYGYQESMHRMAQDMKDQSNAVDLMKVMRDEVKNVLNVRDIYIYSKHNKRNMYCVYDQIPKDIIDHFDEHLNNYHYDIGSVIETEKGFGVIVGYSLEKLTMMWCEGKKDYTNLNRDEKTYLQTISHNANIAIQNMNTIEDLLKELRKLRSDQTQKYPTWLSRLLFTIAENQRKQLSIDLHDTVLQEQLYLYRKMDDLIRQRNDLTPSLHAELMVYKESLLDSIHLIRETCNELRPAFIEEMGLVQSLKNLIHQYQLRSNFTVYFTDERFDAELDQERILAIFRVVQELLTNAMKHSDAKIVKLSLSSQENHVMLLYSDNGKGMDYSVQRDLFSHIGLSGIEQRVNGLNGHLEIETSPGEGFKTMITFPIEIKREVQV</sequence>
<keyword evidence="7" id="KW-0472">Membrane</keyword>
<evidence type="ECO:0000256" key="4">
    <source>
        <dbReference type="ARBA" id="ARBA00022840"/>
    </source>
</evidence>
<evidence type="ECO:0000313" key="10">
    <source>
        <dbReference type="Proteomes" id="UP000450457"/>
    </source>
</evidence>
<evidence type="ECO:0000313" key="9">
    <source>
        <dbReference type="EMBL" id="MYL72238.1"/>
    </source>
</evidence>
<name>A0A845FEN4_9BACI</name>
<feature type="domain" description="Histidine kinase" evidence="8">
    <location>
        <begin position="678"/>
        <end position="768"/>
    </location>
</feature>
<dbReference type="CDD" id="cd16917">
    <property type="entry name" value="HATPase_UhpB-NarQ-NarX-like"/>
    <property type="match status" value="1"/>
</dbReference>
<feature type="coiled-coil region" evidence="6">
    <location>
        <begin position="525"/>
        <end position="552"/>
    </location>
</feature>
<dbReference type="Proteomes" id="UP000450457">
    <property type="component" value="Unassembled WGS sequence"/>
</dbReference>
<evidence type="ECO:0000256" key="2">
    <source>
        <dbReference type="ARBA" id="ARBA00022741"/>
    </source>
</evidence>
<dbReference type="RefSeq" id="WP_160915526.1">
    <property type="nucleotide sequence ID" value="NZ_WMFA01000007.1"/>
</dbReference>
<dbReference type="SMART" id="SM00387">
    <property type="entry name" value="HATPase_c"/>
    <property type="match status" value="1"/>
</dbReference>
<feature type="transmembrane region" description="Helical" evidence="7">
    <location>
        <begin position="362"/>
        <end position="382"/>
    </location>
</feature>
<evidence type="ECO:0000256" key="7">
    <source>
        <dbReference type="SAM" id="Phobius"/>
    </source>
</evidence>
<feature type="transmembrane region" description="Helical" evidence="7">
    <location>
        <begin position="113"/>
        <end position="135"/>
    </location>
</feature>
<keyword evidence="7" id="KW-1133">Transmembrane helix</keyword>
<dbReference type="PANTHER" id="PTHR24421">
    <property type="entry name" value="NITRATE/NITRITE SENSOR PROTEIN NARX-RELATED"/>
    <property type="match status" value="1"/>
</dbReference>
<dbReference type="Gene3D" id="3.30.565.10">
    <property type="entry name" value="Histidine kinase-like ATPase, C-terminal domain"/>
    <property type="match status" value="1"/>
</dbReference>
<dbReference type="OrthoDB" id="9781904at2"/>
<dbReference type="SUPFAM" id="SSF55874">
    <property type="entry name" value="ATPase domain of HSP90 chaperone/DNA topoisomerase II/histidine kinase"/>
    <property type="match status" value="1"/>
</dbReference>
<feature type="transmembrane region" description="Helical" evidence="7">
    <location>
        <begin position="299"/>
        <end position="320"/>
    </location>
</feature>
<keyword evidence="4" id="KW-0067">ATP-binding</keyword>
<evidence type="ECO:0000256" key="1">
    <source>
        <dbReference type="ARBA" id="ARBA00022679"/>
    </source>
</evidence>
<dbReference type="Pfam" id="PF02518">
    <property type="entry name" value="HATPase_c"/>
    <property type="match status" value="1"/>
</dbReference>
<keyword evidence="2" id="KW-0547">Nucleotide-binding</keyword>
<keyword evidence="1" id="KW-0808">Transferase</keyword>
<feature type="transmembrane region" description="Helical" evidence="7">
    <location>
        <begin position="238"/>
        <end position="259"/>
    </location>
</feature>
<dbReference type="GeneID" id="78008402"/>
<feature type="transmembrane region" description="Helical" evidence="7">
    <location>
        <begin position="336"/>
        <end position="356"/>
    </location>
</feature>
<accession>A0A845FEN4</accession>
<dbReference type="AlphaFoldDB" id="A0A845FEN4"/>
<dbReference type="GO" id="GO:0005524">
    <property type="term" value="F:ATP binding"/>
    <property type="evidence" value="ECO:0007669"/>
    <property type="project" value="UniProtKB-KW"/>
</dbReference>
<feature type="transmembrane region" description="Helical" evidence="7">
    <location>
        <begin position="9"/>
        <end position="32"/>
    </location>
</feature>
<feature type="transmembrane region" description="Helical" evidence="7">
    <location>
        <begin position="206"/>
        <end position="226"/>
    </location>
</feature>
<evidence type="ECO:0000256" key="6">
    <source>
        <dbReference type="SAM" id="Coils"/>
    </source>
</evidence>
<dbReference type="InterPro" id="IPR003594">
    <property type="entry name" value="HATPase_dom"/>
</dbReference>
<evidence type="ECO:0000259" key="8">
    <source>
        <dbReference type="PROSITE" id="PS50109"/>
    </source>
</evidence>
<feature type="transmembrane region" description="Helical" evidence="7">
    <location>
        <begin position="170"/>
        <end position="194"/>
    </location>
</feature>
<dbReference type="EMBL" id="WMFA01000007">
    <property type="protein sequence ID" value="MYL72238.1"/>
    <property type="molecule type" value="Genomic_DNA"/>
</dbReference>
<keyword evidence="5" id="KW-0902">Two-component regulatory system</keyword>
<organism evidence="9 10">
    <name type="scientific">Halobacillus litoralis</name>
    <dbReference type="NCBI Taxonomy" id="45668"/>
    <lineage>
        <taxon>Bacteria</taxon>
        <taxon>Bacillati</taxon>
        <taxon>Bacillota</taxon>
        <taxon>Bacilli</taxon>
        <taxon>Bacillales</taxon>
        <taxon>Bacillaceae</taxon>
        <taxon>Halobacillus</taxon>
    </lineage>
</organism>
<dbReference type="PROSITE" id="PS51257">
    <property type="entry name" value="PROKAR_LIPOPROTEIN"/>
    <property type="match status" value="1"/>
</dbReference>
<dbReference type="InterPro" id="IPR036890">
    <property type="entry name" value="HATPase_C_sf"/>
</dbReference>
<reference evidence="9 10" key="1">
    <citation type="submission" date="2019-11" db="EMBL/GenBank/DDBJ databases">
        <title>Genome sequences of 17 halophilic strains isolated from different environments.</title>
        <authorList>
            <person name="Furrow R.E."/>
        </authorList>
    </citation>
    <scope>NUCLEOTIDE SEQUENCE [LARGE SCALE GENOMIC DNA]</scope>
    <source>
        <strain evidence="9 10">SL-4</strain>
    </source>
</reference>
<comment type="caution">
    <text evidence="9">The sequence shown here is derived from an EMBL/GenBank/DDBJ whole genome shotgun (WGS) entry which is preliminary data.</text>
</comment>
<dbReference type="GO" id="GO:0000160">
    <property type="term" value="P:phosphorelay signal transduction system"/>
    <property type="evidence" value="ECO:0007669"/>
    <property type="project" value="UniProtKB-KW"/>
</dbReference>